<sequence>MDSTSDLLTTFLPAELIIDIFSRVLVSNSRRKWTDVSPPHTILTPFFLGKICRSWRSVAWNNSELWTSLTLTLEREHYEAQVSLLDLWLEKSGTQPLDITIRGPGGDEEEDWELNPPHEIMRKLAAVSERWRSMDMFIPHPCYIDLACMRSRLPLLQNLSIRPPDGVDPLFNHKLDFFSYAPSLTNLSIGGLYFSEAIDMPWAQLQSLLGQDFLADDCYTMLESAPNLRVCRFDVIHQSSDFAYPSSSTISLSHLHTLELSDVGNMLATVFLYSLELPSLASLILDLGFSFDDWEYFSMSSVTSLIGRSGCAASLRKLSITNLRLVEQELIDCLASAPNLAELGLHVEYPKTPPGMSLSDTFFAALSPPSTRSVETASVLPFDRPLVPKLRWFEYSGPVNVTGYTVRTLLSYRWNQDTFNAASPSPHAVAKLEHVSIESTSILSFPRSDQAALRELAAAGMDLILTNGYTSWIHDNWVSIYEVIRAQHALRKALSTEGTLNGKAREIDLGGEADGEGVWVPNRPSHAHSYSFPLIPPQVRAVGAVLLTRRSQTPGIPPPRRPLSNSTSKPCSIAYST</sequence>
<dbReference type="EMBL" id="JACGCI010000033">
    <property type="protein sequence ID" value="KAF6754789.1"/>
    <property type="molecule type" value="Genomic_DNA"/>
</dbReference>
<accession>A0A8H6M6H9</accession>
<dbReference type="SUPFAM" id="SSF52047">
    <property type="entry name" value="RNI-like"/>
    <property type="match status" value="1"/>
</dbReference>
<protein>
    <recommendedName>
        <fullName evidence="4">F-box domain-containing protein</fullName>
    </recommendedName>
</protein>
<reference evidence="2 3" key="1">
    <citation type="submission" date="2020-07" db="EMBL/GenBank/DDBJ databases">
        <title>Comparative genomics of pyrophilous fungi reveals a link between fire events and developmental genes.</title>
        <authorList>
            <consortium name="DOE Joint Genome Institute"/>
            <person name="Steindorff A.S."/>
            <person name="Carver A."/>
            <person name="Calhoun S."/>
            <person name="Stillman K."/>
            <person name="Liu H."/>
            <person name="Lipzen A."/>
            <person name="Pangilinan J."/>
            <person name="Labutti K."/>
            <person name="Bruns T.D."/>
            <person name="Grigoriev I.V."/>
        </authorList>
    </citation>
    <scope>NUCLEOTIDE SEQUENCE [LARGE SCALE GENOMIC DNA]</scope>
    <source>
        <strain evidence="2 3">CBS 144469</strain>
    </source>
</reference>
<keyword evidence="3" id="KW-1185">Reference proteome</keyword>
<gene>
    <name evidence="2" type="ORF">DFP72DRAFT_898780</name>
</gene>
<dbReference type="Gene3D" id="3.80.10.10">
    <property type="entry name" value="Ribonuclease Inhibitor"/>
    <property type="match status" value="1"/>
</dbReference>
<feature type="compositionally biased region" description="Polar residues" evidence="1">
    <location>
        <begin position="563"/>
        <end position="577"/>
    </location>
</feature>
<dbReference type="Proteomes" id="UP000521943">
    <property type="component" value="Unassembled WGS sequence"/>
</dbReference>
<name>A0A8H6M6H9_9AGAR</name>
<evidence type="ECO:0000313" key="3">
    <source>
        <dbReference type="Proteomes" id="UP000521943"/>
    </source>
</evidence>
<dbReference type="AlphaFoldDB" id="A0A8H6M6H9"/>
<feature type="region of interest" description="Disordered" evidence="1">
    <location>
        <begin position="550"/>
        <end position="577"/>
    </location>
</feature>
<evidence type="ECO:0000256" key="1">
    <source>
        <dbReference type="SAM" id="MobiDB-lite"/>
    </source>
</evidence>
<comment type="caution">
    <text evidence="2">The sequence shown here is derived from an EMBL/GenBank/DDBJ whole genome shotgun (WGS) entry which is preliminary data.</text>
</comment>
<dbReference type="OrthoDB" id="2847640at2759"/>
<dbReference type="InterPro" id="IPR032675">
    <property type="entry name" value="LRR_dom_sf"/>
</dbReference>
<organism evidence="2 3">
    <name type="scientific">Ephemerocybe angulata</name>
    <dbReference type="NCBI Taxonomy" id="980116"/>
    <lineage>
        <taxon>Eukaryota</taxon>
        <taxon>Fungi</taxon>
        <taxon>Dikarya</taxon>
        <taxon>Basidiomycota</taxon>
        <taxon>Agaricomycotina</taxon>
        <taxon>Agaricomycetes</taxon>
        <taxon>Agaricomycetidae</taxon>
        <taxon>Agaricales</taxon>
        <taxon>Agaricineae</taxon>
        <taxon>Psathyrellaceae</taxon>
        <taxon>Ephemerocybe</taxon>
    </lineage>
</organism>
<evidence type="ECO:0000313" key="2">
    <source>
        <dbReference type="EMBL" id="KAF6754789.1"/>
    </source>
</evidence>
<evidence type="ECO:0008006" key="4">
    <source>
        <dbReference type="Google" id="ProtNLM"/>
    </source>
</evidence>
<proteinExistence type="predicted"/>